<dbReference type="Pfam" id="PF01575">
    <property type="entry name" value="MaoC_dehydratas"/>
    <property type="match status" value="1"/>
</dbReference>
<dbReference type="EMBL" id="HBDX01000633">
    <property type="protein sequence ID" value="CAD8219853.1"/>
    <property type="molecule type" value="Transcribed_RNA"/>
</dbReference>
<dbReference type="Gene3D" id="3.10.129.10">
    <property type="entry name" value="Hotdog Thioesterase"/>
    <property type="match status" value="1"/>
</dbReference>
<dbReference type="PANTHER" id="PTHR42993">
    <property type="entry name" value="MAOC-LIKE DEHYDRATASE DOMAIN-CONTAINING PROTEIN"/>
    <property type="match status" value="1"/>
</dbReference>
<dbReference type="InterPro" id="IPR029069">
    <property type="entry name" value="HotDog_dom_sf"/>
</dbReference>
<dbReference type="OMA" id="CVVDTIA"/>
<accession>A0A7R9T0N3</accession>
<feature type="domain" description="MaoC-like" evidence="1">
    <location>
        <begin position="19"/>
        <end position="104"/>
    </location>
</feature>
<dbReference type="PANTHER" id="PTHR42993:SF1">
    <property type="entry name" value="MAOC-LIKE DEHYDRATASE DOMAIN-CONTAINING PROTEIN"/>
    <property type="match status" value="1"/>
</dbReference>
<evidence type="ECO:0000259" key="1">
    <source>
        <dbReference type="Pfam" id="PF01575"/>
    </source>
</evidence>
<evidence type="ECO:0000313" key="2">
    <source>
        <dbReference type="EMBL" id="CAD8219853.1"/>
    </source>
</evidence>
<dbReference type="InterPro" id="IPR002539">
    <property type="entry name" value="MaoC-like_dom"/>
</dbReference>
<proteinExistence type="predicted"/>
<gene>
    <name evidence="2" type="ORF">OLUC0939_LOCUS572</name>
</gene>
<protein>
    <recommendedName>
        <fullName evidence="1">MaoC-like domain-containing protein</fullName>
    </recommendedName>
</protein>
<dbReference type="AlphaFoldDB" id="A0A7R9T0N3"/>
<name>A0A7R9T0N3_9CHLO</name>
<reference evidence="2" key="1">
    <citation type="submission" date="2021-01" db="EMBL/GenBank/DDBJ databases">
        <authorList>
            <person name="Corre E."/>
            <person name="Pelletier E."/>
            <person name="Niang G."/>
            <person name="Scheremetjew M."/>
            <person name="Finn R."/>
            <person name="Kale V."/>
            <person name="Holt S."/>
            <person name="Cochrane G."/>
            <person name="Meng A."/>
            <person name="Brown T."/>
            <person name="Cohen L."/>
        </authorList>
    </citation>
    <scope>NUCLEOTIDE SEQUENCE</scope>
    <source>
        <strain evidence="2">Clade-A-BCC118000</strain>
    </source>
</reference>
<sequence length="155" mass="16491">MAAYVAENAAGAVVHASDDATPWIDVDQRRIDAFATCANDHQYIHARDAPGGAIAHGFLTLSLLTPATAARTTPAWSTRAVNYGLNRVRFVRPVRAGARVRARAIKIVAARALPDAAGAETEYLVELETAPSASSASAERAELALVASWIVRHYV</sequence>
<organism evidence="2">
    <name type="scientific">Ostreococcus sp. 'lucimarinus'</name>
    <dbReference type="NCBI Taxonomy" id="242159"/>
    <lineage>
        <taxon>Eukaryota</taxon>
        <taxon>Viridiplantae</taxon>
        <taxon>Chlorophyta</taxon>
        <taxon>Mamiellophyceae</taxon>
        <taxon>Mamiellales</taxon>
        <taxon>Bathycoccaceae</taxon>
        <taxon>Ostreococcus</taxon>
    </lineage>
</organism>
<dbReference type="SUPFAM" id="SSF54637">
    <property type="entry name" value="Thioesterase/thiol ester dehydrase-isomerase"/>
    <property type="match status" value="1"/>
</dbReference>